<comment type="caution">
    <text evidence="16">The sequence shown here is derived from an EMBL/GenBank/DDBJ whole genome shotgun (WGS) entry which is preliminary data.</text>
</comment>
<dbReference type="STRING" id="1802613.A2V54_02030"/>
<dbReference type="SMART" id="SM00387">
    <property type="entry name" value="HATPase_c"/>
    <property type="match status" value="1"/>
</dbReference>
<keyword evidence="9" id="KW-0067">ATP-binding</keyword>
<evidence type="ECO:0000256" key="3">
    <source>
        <dbReference type="ARBA" id="ARBA00012438"/>
    </source>
</evidence>
<dbReference type="AlphaFoldDB" id="A0A1F4UHY4"/>
<dbReference type="PROSITE" id="PS50112">
    <property type="entry name" value="PAS"/>
    <property type="match status" value="1"/>
</dbReference>
<accession>A0A1F4UHY4</accession>
<dbReference type="CDD" id="cd00082">
    <property type="entry name" value="HisKA"/>
    <property type="match status" value="1"/>
</dbReference>
<evidence type="ECO:0000256" key="6">
    <source>
        <dbReference type="ARBA" id="ARBA00022692"/>
    </source>
</evidence>
<dbReference type="Pfam" id="PF13426">
    <property type="entry name" value="PAS_9"/>
    <property type="match status" value="1"/>
</dbReference>
<evidence type="ECO:0000256" key="10">
    <source>
        <dbReference type="ARBA" id="ARBA00022989"/>
    </source>
</evidence>
<feature type="domain" description="PAS" evidence="14">
    <location>
        <begin position="9"/>
        <end position="54"/>
    </location>
</feature>
<dbReference type="EC" id="2.7.13.3" evidence="3"/>
<dbReference type="InterPro" id="IPR001610">
    <property type="entry name" value="PAC"/>
</dbReference>
<keyword evidence="4" id="KW-0597">Phosphoprotein</keyword>
<dbReference type="FunFam" id="1.10.287.130:FF:000001">
    <property type="entry name" value="Two-component sensor histidine kinase"/>
    <property type="match status" value="1"/>
</dbReference>
<dbReference type="Pfam" id="PF02518">
    <property type="entry name" value="HATPase_c"/>
    <property type="match status" value="1"/>
</dbReference>
<dbReference type="InterPro" id="IPR000700">
    <property type="entry name" value="PAS-assoc_C"/>
</dbReference>
<dbReference type="PROSITE" id="PS50113">
    <property type="entry name" value="PAC"/>
    <property type="match status" value="1"/>
</dbReference>
<dbReference type="SUPFAM" id="SSF47384">
    <property type="entry name" value="Homodimeric domain of signal transducing histidine kinase"/>
    <property type="match status" value="1"/>
</dbReference>
<evidence type="ECO:0000259" key="15">
    <source>
        <dbReference type="PROSITE" id="PS50113"/>
    </source>
</evidence>
<feature type="domain" description="Histidine kinase" evidence="13">
    <location>
        <begin position="136"/>
        <end position="361"/>
    </location>
</feature>
<dbReference type="SUPFAM" id="SSF55785">
    <property type="entry name" value="PYP-like sensor domain (PAS domain)"/>
    <property type="match status" value="1"/>
</dbReference>
<dbReference type="GO" id="GO:0000155">
    <property type="term" value="F:phosphorelay sensor kinase activity"/>
    <property type="evidence" value="ECO:0007669"/>
    <property type="project" value="InterPro"/>
</dbReference>
<dbReference type="PRINTS" id="PR00344">
    <property type="entry name" value="BCTRLSENSOR"/>
</dbReference>
<evidence type="ECO:0000256" key="11">
    <source>
        <dbReference type="ARBA" id="ARBA00023012"/>
    </source>
</evidence>
<dbReference type="SMART" id="SM00388">
    <property type="entry name" value="HisKA"/>
    <property type="match status" value="1"/>
</dbReference>
<evidence type="ECO:0000259" key="13">
    <source>
        <dbReference type="PROSITE" id="PS50109"/>
    </source>
</evidence>
<keyword evidence="6" id="KW-0812">Transmembrane</keyword>
<dbReference type="Proteomes" id="UP000176583">
    <property type="component" value="Unassembled WGS sequence"/>
</dbReference>
<dbReference type="SMART" id="SM00091">
    <property type="entry name" value="PAS"/>
    <property type="match status" value="1"/>
</dbReference>
<dbReference type="InterPro" id="IPR003661">
    <property type="entry name" value="HisK_dim/P_dom"/>
</dbReference>
<dbReference type="InterPro" id="IPR035965">
    <property type="entry name" value="PAS-like_dom_sf"/>
</dbReference>
<dbReference type="InterPro" id="IPR004358">
    <property type="entry name" value="Sig_transdc_His_kin-like_C"/>
</dbReference>
<dbReference type="InterPro" id="IPR005467">
    <property type="entry name" value="His_kinase_dom"/>
</dbReference>
<dbReference type="FunFam" id="3.30.565.10:FF:000006">
    <property type="entry name" value="Sensor histidine kinase WalK"/>
    <property type="match status" value="1"/>
</dbReference>
<dbReference type="GO" id="GO:0005524">
    <property type="term" value="F:ATP binding"/>
    <property type="evidence" value="ECO:0007669"/>
    <property type="project" value="UniProtKB-KW"/>
</dbReference>
<keyword evidence="7" id="KW-0547">Nucleotide-binding</keyword>
<dbReference type="GO" id="GO:0016020">
    <property type="term" value="C:membrane"/>
    <property type="evidence" value="ECO:0007669"/>
    <property type="project" value="UniProtKB-SubCell"/>
</dbReference>
<keyword evidence="10" id="KW-1133">Transmembrane helix</keyword>
<dbReference type="NCBIfam" id="TIGR00229">
    <property type="entry name" value="sensory_box"/>
    <property type="match status" value="1"/>
</dbReference>
<evidence type="ECO:0000313" key="17">
    <source>
        <dbReference type="Proteomes" id="UP000176583"/>
    </source>
</evidence>
<gene>
    <name evidence="16" type="ORF">A2V54_02030</name>
</gene>
<evidence type="ECO:0000256" key="1">
    <source>
        <dbReference type="ARBA" id="ARBA00000085"/>
    </source>
</evidence>
<evidence type="ECO:0000313" key="16">
    <source>
        <dbReference type="EMBL" id="OGC44529.1"/>
    </source>
</evidence>
<dbReference type="InterPro" id="IPR000014">
    <property type="entry name" value="PAS"/>
</dbReference>
<proteinExistence type="predicted"/>
<name>A0A1F4UHY4_UNCKA</name>
<dbReference type="SMART" id="SM00086">
    <property type="entry name" value="PAC"/>
    <property type="match status" value="1"/>
</dbReference>
<evidence type="ECO:0000256" key="8">
    <source>
        <dbReference type="ARBA" id="ARBA00022777"/>
    </source>
</evidence>
<comment type="catalytic activity">
    <reaction evidence="1">
        <text>ATP + protein L-histidine = ADP + protein N-phospho-L-histidine.</text>
        <dbReference type="EC" id="2.7.13.3"/>
    </reaction>
</comment>
<dbReference type="SUPFAM" id="SSF55874">
    <property type="entry name" value="ATPase domain of HSP90 chaperone/DNA topoisomerase II/histidine kinase"/>
    <property type="match status" value="1"/>
</dbReference>
<evidence type="ECO:0000256" key="5">
    <source>
        <dbReference type="ARBA" id="ARBA00022679"/>
    </source>
</evidence>
<dbReference type="Pfam" id="PF00512">
    <property type="entry name" value="HisKA"/>
    <property type="match status" value="1"/>
</dbReference>
<evidence type="ECO:0000256" key="7">
    <source>
        <dbReference type="ARBA" id="ARBA00022741"/>
    </source>
</evidence>
<dbReference type="Gene3D" id="3.30.565.10">
    <property type="entry name" value="Histidine kinase-like ATPase, C-terminal domain"/>
    <property type="match status" value="1"/>
</dbReference>
<dbReference type="PROSITE" id="PS50109">
    <property type="entry name" value="HIS_KIN"/>
    <property type="match status" value="1"/>
</dbReference>
<dbReference type="GO" id="GO:0007234">
    <property type="term" value="P:osmosensory signaling via phosphorelay pathway"/>
    <property type="evidence" value="ECO:0007669"/>
    <property type="project" value="TreeGrafter"/>
</dbReference>
<comment type="subcellular location">
    <subcellularLocation>
        <location evidence="2">Membrane</location>
        <topology evidence="2">Multi-pass membrane protein</topology>
    </subcellularLocation>
</comment>
<dbReference type="PANTHER" id="PTHR42878">
    <property type="entry name" value="TWO-COMPONENT HISTIDINE KINASE"/>
    <property type="match status" value="1"/>
</dbReference>
<evidence type="ECO:0000256" key="9">
    <source>
        <dbReference type="ARBA" id="ARBA00022840"/>
    </source>
</evidence>
<dbReference type="InterPro" id="IPR036097">
    <property type="entry name" value="HisK_dim/P_sf"/>
</dbReference>
<dbReference type="PANTHER" id="PTHR42878:SF7">
    <property type="entry name" value="SENSOR HISTIDINE KINASE GLRK"/>
    <property type="match status" value="1"/>
</dbReference>
<dbReference type="GO" id="GO:0000156">
    <property type="term" value="F:phosphorelay response regulator activity"/>
    <property type="evidence" value="ECO:0007669"/>
    <property type="project" value="TreeGrafter"/>
</dbReference>
<dbReference type="Gene3D" id="3.30.450.20">
    <property type="entry name" value="PAS domain"/>
    <property type="match status" value="1"/>
</dbReference>
<dbReference type="InterPro" id="IPR003594">
    <property type="entry name" value="HATPase_dom"/>
</dbReference>
<keyword evidence="11" id="KW-0902">Two-component regulatory system</keyword>
<evidence type="ECO:0000256" key="2">
    <source>
        <dbReference type="ARBA" id="ARBA00004141"/>
    </source>
</evidence>
<dbReference type="CDD" id="cd00130">
    <property type="entry name" value="PAS"/>
    <property type="match status" value="1"/>
</dbReference>
<dbReference type="EMBL" id="MEUW01000018">
    <property type="protein sequence ID" value="OGC44529.1"/>
    <property type="molecule type" value="Genomic_DNA"/>
</dbReference>
<dbReference type="InterPro" id="IPR050351">
    <property type="entry name" value="BphY/WalK/GraS-like"/>
</dbReference>
<keyword evidence="8" id="KW-0418">Kinase</keyword>
<feature type="domain" description="PAC" evidence="15">
    <location>
        <begin position="80"/>
        <end position="132"/>
    </location>
</feature>
<sequence length="372" mass="41707">MSLVKSVEELSKFKLAVDAAYDCVVITDPDGMILYANSAIKRITGFTPQATLGKKAWTKELWGGLYEKLWKTIKHDKKVFSGEVKNKRKDGTLYNAFHTITPILNEKGNLQFFMDVQRDITREKEVDRAKTEFISLVSHQLQTPLTAINWYAEMLLSGDVGRVTEDQSSYLAEVYKESKRMSRLVSDLLNVSRLEIGGVLIEPIPAKINLLIADIIKESKFVEKEKEVPVLFAKPKEEIELAIDADLFRQVLRNLISNATRYCSEQADAEIKVRLEKQAVGGIDSLVISVMDNGIGIPKEEQHRIFEKFFRAGNAEKASAGGTGLGLYICKMVVENWGGKIWFESEEGKGATFYATIPLTGMVSKKGEKKLA</sequence>
<keyword evidence="12" id="KW-0472">Membrane</keyword>
<evidence type="ECO:0000256" key="12">
    <source>
        <dbReference type="ARBA" id="ARBA00023136"/>
    </source>
</evidence>
<dbReference type="InterPro" id="IPR036890">
    <property type="entry name" value="HATPase_C_sf"/>
</dbReference>
<organism evidence="16 17">
    <name type="scientific">candidate division WWE3 bacterium RBG_19FT_COMBO_53_11</name>
    <dbReference type="NCBI Taxonomy" id="1802613"/>
    <lineage>
        <taxon>Bacteria</taxon>
        <taxon>Katanobacteria</taxon>
    </lineage>
</organism>
<protein>
    <recommendedName>
        <fullName evidence="3">histidine kinase</fullName>
        <ecNumber evidence="3">2.7.13.3</ecNumber>
    </recommendedName>
</protein>
<dbReference type="Gene3D" id="1.10.287.130">
    <property type="match status" value="1"/>
</dbReference>
<dbReference type="GO" id="GO:0030295">
    <property type="term" value="F:protein kinase activator activity"/>
    <property type="evidence" value="ECO:0007669"/>
    <property type="project" value="TreeGrafter"/>
</dbReference>
<evidence type="ECO:0000256" key="4">
    <source>
        <dbReference type="ARBA" id="ARBA00022553"/>
    </source>
</evidence>
<keyword evidence="5" id="KW-0808">Transferase</keyword>
<evidence type="ECO:0000259" key="14">
    <source>
        <dbReference type="PROSITE" id="PS50112"/>
    </source>
</evidence>
<reference evidence="16 17" key="1">
    <citation type="journal article" date="2016" name="Nat. Commun.">
        <title>Thousands of microbial genomes shed light on interconnected biogeochemical processes in an aquifer system.</title>
        <authorList>
            <person name="Anantharaman K."/>
            <person name="Brown C.T."/>
            <person name="Hug L.A."/>
            <person name="Sharon I."/>
            <person name="Castelle C.J."/>
            <person name="Probst A.J."/>
            <person name="Thomas B.C."/>
            <person name="Singh A."/>
            <person name="Wilkins M.J."/>
            <person name="Karaoz U."/>
            <person name="Brodie E.L."/>
            <person name="Williams K.H."/>
            <person name="Hubbard S.S."/>
            <person name="Banfield J.F."/>
        </authorList>
    </citation>
    <scope>NUCLEOTIDE SEQUENCE [LARGE SCALE GENOMIC DNA]</scope>
</reference>